<comment type="caution">
    <text evidence="1">The sequence shown here is derived from an EMBL/GenBank/DDBJ whole genome shotgun (WGS) entry which is preliminary data.</text>
</comment>
<gene>
    <name evidence="1" type="ORF">HID58_062061</name>
</gene>
<dbReference type="EMBL" id="JAGKQM010000014">
    <property type="protein sequence ID" value="KAH0885965.1"/>
    <property type="molecule type" value="Genomic_DNA"/>
</dbReference>
<name>A0ABQ8A0D3_BRANA</name>
<reference evidence="1 2" key="1">
    <citation type="submission" date="2021-05" db="EMBL/GenBank/DDBJ databases">
        <title>Genome Assembly of Synthetic Allotetraploid Brassica napus Reveals Homoeologous Exchanges between Subgenomes.</title>
        <authorList>
            <person name="Davis J.T."/>
        </authorList>
    </citation>
    <scope>NUCLEOTIDE SEQUENCE [LARGE SCALE GENOMIC DNA]</scope>
    <source>
        <strain evidence="2">cv. Da-Ae</strain>
        <tissue evidence="1">Seedling</tissue>
    </source>
</reference>
<dbReference type="Proteomes" id="UP000824890">
    <property type="component" value="Unassembled WGS sequence"/>
</dbReference>
<keyword evidence="2" id="KW-1185">Reference proteome</keyword>
<sequence length="64" mass="7460">SGNKEIHDIFEHLSDAARILHEIKLLILLRHSVEMKHIMLPPSRREFKFIYVVFGLMESDPSSS</sequence>
<dbReference type="Gene3D" id="3.30.200.20">
    <property type="entry name" value="Phosphorylase Kinase, domain 1"/>
    <property type="match status" value="1"/>
</dbReference>
<evidence type="ECO:0000313" key="1">
    <source>
        <dbReference type="EMBL" id="KAH0885965.1"/>
    </source>
</evidence>
<protein>
    <submittedName>
        <fullName evidence="1">Uncharacterized protein</fullName>
    </submittedName>
</protein>
<evidence type="ECO:0000313" key="2">
    <source>
        <dbReference type="Proteomes" id="UP000824890"/>
    </source>
</evidence>
<proteinExistence type="predicted"/>
<accession>A0ABQ8A0D3</accession>
<feature type="non-terminal residue" evidence="1">
    <location>
        <position position="1"/>
    </location>
</feature>
<organism evidence="1 2">
    <name type="scientific">Brassica napus</name>
    <name type="common">Rape</name>
    <dbReference type="NCBI Taxonomy" id="3708"/>
    <lineage>
        <taxon>Eukaryota</taxon>
        <taxon>Viridiplantae</taxon>
        <taxon>Streptophyta</taxon>
        <taxon>Embryophyta</taxon>
        <taxon>Tracheophyta</taxon>
        <taxon>Spermatophyta</taxon>
        <taxon>Magnoliopsida</taxon>
        <taxon>eudicotyledons</taxon>
        <taxon>Gunneridae</taxon>
        <taxon>Pentapetalae</taxon>
        <taxon>rosids</taxon>
        <taxon>malvids</taxon>
        <taxon>Brassicales</taxon>
        <taxon>Brassicaceae</taxon>
        <taxon>Brassiceae</taxon>
        <taxon>Brassica</taxon>
    </lineage>
</organism>